<evidence type="ECO:0000256" key="1">
    <source>
        <dbReference type="SAM" id="Phobius"/>
    </source>
</evidence>
<reference evidence="2 4" key="1">
    <citation type="journal article" date="2016" name="Genome Announc.">
        <title>Complete Genome Sequences of Aerococcus christensenii CCUG 28831T, Aerococcus sanguinicola CCUG 43001T, Aerococcus urinae CCUG 36881T, Aerococcus urinaeequi CCUG 28094T, Aerococcus urinaehominis CCUG 42038 BT, and Aerococcus viridans CCUG 4311T.</title>
        <authorList>
            <person name="Carkaci D."/>
            <person name="Dargis R."/>
            <person name="Nielsen X.C."/>
            <person name="Skovgaard O."/>
            <person name="Fuursted K."/>
            <person name="Christensen J.J."/>
        </authorList>
    </citation>
    <scope>NUCLEOTIDE SEQUENCE [LARGE SCALE GENOMIC DNA]</scope>
    <source>
        <strain evidence="2 4">CCUG43001</strain>
    </source>
</reference>
<dbReference type="OrthoDB" id="10009670at2"/>
<evidence type="ECO:0000313" key="2">
    <source>
        <dbReference type="EMBL" id="AMB94653.1"/>
    </source>
</evidence>
<dbReference type="GeneID" id="92903958"/>
<reference evidence="4" key="2">
    <citation type="submission" date="2016-01" db="EMBL/GenBank/DDBJ databases">
        <title>Six Aerococcus type strain genome sequencing and assembly using PacBio and Illumina Hiseq.</title>
        <authorList>
            <person name="Carkaci D."/>
            <person name="Dargis R."/>
            <person name="Nielsen X.C."/>
            <person name="Skovgaard O."/>
            <person name="Fuursted K."/>
            <person name="Christensen J.J."/>
        </authorList>
    </citation>
    <scope>NUCLEOTIDE SEQUENCE [LARGE SCALE GENOMIC DNA]</scope>
    <source>
        <strain evidence="4">CCUG43001</strain>
    </source>
</reference>
<gene>
    <name evidence="2" type="ORF">AWM72_07745</name>
    <name evidence="3" type="ORF">CYJ28_02005</name>
</gene>
<evidence type="ECO:0000313" key="5">
    <source>
        <dbReference type="Proteomes" id="UP000234239"/>
    </source>
</evidence>
<feature type="transmembrane region" description="Helical" evidence="1">
    <location>
        <begin position="125"/>
        <end position="150"/>
    </location>
</feature>
<name>A0A0X8FC71_9LACT</name>
<dbReference type="Proteomes" id="UP000069912">
    <property type="component" value="Chromosome"/>
</dbReference>
<keyword evidence="1" id="KW-0812">Transmembrane</keyword>
<evidence type="ECO:0000313" key="4">
    <source>
        <dbReference type="Proteomes" id="UP000069912"/>
    </source>
</evidence>
<proteinExistence type="predicted"/>
<feature type="transmembrane region" description="Helical" evidence="1">
    <location>
        <begin position="170"/>
        <end position="189"/>
    </location>
</feature>
<sequence>MILILFLLLSLIKGLAYYRRSYLLGGWGAWGYALTLGLAFTLARLLSPSLLGPLELFLPLPGHDLDTTYAFYPRELIPNLDTAFFRLAAFCFVFVFTLFLLRRLIRPLLVHATSQKRAQPTKCQLSLVGIYALLDSYFLIFFSLQLLTFIGLPQVQSFLGDDFLASRLLFQSPLLSQWIFAFIFDGLALNL</sequence>
<keyword evidence="1" id="KW-1133">Transmembrane helix</keyword>
<accession>A0A0X8FC71</accession>
<evidence type="ECO:0000313" key="3">
    <source>
        <dbReference type="EMBL" id="PKZ23349.1"/>
    </source>
</evidence>
<protein>
    <recommendedName>
        <fullName evidence="6">CvpA family protein</fullName>
    </recommendedName>
</protein>
<dbReference type="EMBL" id="PKGY01000001">
    <property type="protein sequence ID" value="PKZ23349.1"/>
    <property type="molecule type" value="Genomic_DNA"/>
</dbReference>
<dbReference type="RefSeq" id="WP_067975834.1">
    <property type="nucleotide sequence ID" value="NZ_CAJHKM010000002.1"/>
</dbReference>
<keyword evidence="1" id="KW-0472">Membrane</keyword>
<evidence type="ECO:0008006" key="6">
    <source>
        <dbReference type="Google" id="ProtNLM"/>
    </source>
</evidence>
<reference evidence="3 5" key="3">
    <citation type="submission" date="2017-12" db="EMBL/GenBank/DDBJ databases">
        <title>Phylogenetic diversity of female urinary microbiome.</title>
        <authorList>
            <person name="Thomas-White K."/>
            <person name="Wolfe A.J."/>
        </authorList>
    </citation>
    <scope>NUCLEOTIDE SEQUENCE [LARGE SCALE GENOMIC DNA]</scope>
    <source>
        <strain evidence="3 5">UMB0139</strain>
    </source>
</reference>
<dbReference type="KEGG" id="asan:AWM72_07745"/>
<dbReference type="Proteomes" id="UP000234239">
    <property type="component" value="Unassembled WGS sequence"/>
</dbReference>
<dbReference type="AlphaFoldDB" id="A0A0X8FC71"/>
<feature type="transmembrane region" description="Helical" evidence="1">
    <location>
        <begin position="83"/>
        <end position="105"/>
    </location>
</feature>
<organism evidence="2 4">
    <name type="scientific">Aerococcus sanguinicola</name>
    <dbReference type="NCBI Taxonomy" id="119206"/>
    <lineage>
        <taxon>Bacteria</taxon>
        <taxon>Bacillati</taxon>
        <taxon>Bacillota</taxon>
        <taxon>Bacilli</taxon>
        <taxon>Lactobacillales</taxon>
        <taxon>Aerococcaceae</taxon>
        <taxon>Aerococcus</taxon>
    </lineage>
</organism>
<keyword evidence="4" id="KW-1185">Reference proteome</keyword>
<dbReference type="EMBL" id="CP014160">
    <property type="protein sequence ID" value="AMB94653.1"/>
    <property type="molecule type" value="Genomic_DNA"/>
</dbReference>